<feature type="compositionally biased region" description="Basic residues" evidence="1">
    <location>
        <begin position="131"/>
        <end position="144"/>
    </location>
</feature>
<feature type="compositionally biased region" description="Basic and acidic residues" evidence="1">
    <location>
        <begin position="44"/>
        <end position="60"/>
    </location>
</feature>
<name>A0AAE0L6V1_9CHLO</name>
<evidence type="ECO:0000313" key="2">
    <source>
        <dbReference type="EMBL" id="KAK3273934.1"/>
    </source>
</evidence>
<feature type="non-terminal residue" evidence="2">
    <location>
        <position position="318"/>
    </location>
</feature>
<accession>A0AAE0L6V1</accession>
<dbReference type="Proteomes" id="UP001190700">
    <property type="component" value="Unassembled WGS sequence"/>
</dbReference>
<sequence>MTGQSLPPFFRPRNLYEIKERSTPNADVKLAARGTFTEQPVTQERAHAHQSDRNQQRRAESSNNSCSQDPNGFFVRPSQSEEAASTGSRLHSVPLRRTQHQQPMSQHPRSHREPCHAPPAQYRQPPQYFHQYKRRHSAPSLKRRSTPEPKEAPLQFSARSSSSSAMRAGDPSEGTHSPTLEELCAEDELPPLSLSERQHMEAIERRFRALPVMTTQTASGEGGLLVPSGRLQRQFDQARAGKKHLLATARVAKGAVEETPRPARVSRRSTPELPELQVEASTLHEAVLSVSTTVNSPADVSFRANTWSITTSPAPRRG</sequence>
<proteinExistence type="predicted"/>
<comment type="caution">
    <text evidence="2">The sequence shown here is derived from an EMBL/GenBank/DDBJ whole genome shotgun (WGS) entry which is preliminary data.</text>
</comment>
<reference evidence="2 3" key="1">
    <citation type="journal article" date="2015" name="Genome Biol. Evol.">
        <title>Comparative Genomics of a Bacterivorous Green Alga Reveals Evolutionary Causalities and Consequences of Phago-Mixotrophic Mode of Nutrition.</title>
        <authorList>
            <person name="Burns J.A."/>
            <person name="Paasch A."/>
            <person name="Narechania A."/>
            <person name="Kim E."/>
        </authorList>
    </citation>
    <scope>NUCLEOTIDE SEQUENCE [LARGE SCALE GENOMIC DNA]</scope>
    <source>
        <strain evidence="2 3">PLY_AMNH</strain>
    </source>
</reference>
<gene>
    <name evidence="2" type="ORF">CYMTET_17853</name>
</gene>
<feature type="compositionally biased region" description="Polar residues" evidence="1">
    <location>
        <begin position="61"/>
        <end position="70"/>
    </location>
</feature>
<feature type="compositionally biased region" description="Low complexity" evidence="1">
    <location>
        <begin position="157"/>
        <end position="168"/>
    </location>
</feature>
<dbReference type="EMBL" id="LGRX02008110">
    <property type="protein sequence ID" value="KAK3273934.1"/>
    <property type="molecule type" value="Genomic_DNA"/>
</dbReference>
<organism evidence="2 3">
    <name type="scientific">Cymbomonas tetramitiformis</name>
    <dbReference type="NCBI Taxonomy" id="36881"/>
    <lineage>
        <taxon>Eukaryota</taxon>
        <taxon>Viridiplantae</taxon>
        <taxon>Chlorophyta</taxon>
        <taxon>Pyramimonadophyceae</taxon>
        <taxon>Pyramimonadales</taxon>
        <taxon>Pyramimonadaceae</taxon>
        <taxon>Cymbomonas</taxon>
    </lineage>
</organism>
<feature type="compositionally biased region" description="Low complexity" evidence="1">
    <location>
        <begin position="118"/>
        <end position="128"/>
    </location>
</feature>
<evidence type="ECO:0000313" key="3">
    <source>
        <dbReference type="Proteomes" id="UP001190700"/>
    </source>
</evidence>
<keyword evidence="3" id="KW-1185">Reference proteome</keyword>
<feature type="region of interest" description="Disordered" evidence="1">
    <location>
        <begin position="1"/>
        <end position="178"/>
    </location>
</feature>
<evidence type="ECO:0000256" key="1">
    <source>
        <dbReference type="SAM" id="MobiDB-lite"/>
    </source>
</evidence>
<dbReference type="AlphaFoldDB" id="A0AAE0L6V1"/>
<feature type="compositionally biased region" description="Polar residues" evidence="1">
    <location>
        <begin position="77"/>
        <end position="89"/>
    </location>
</feature>
<protein>
    <submittedName>
        <fullName evidence="2">Uncharacterized protein</fullName>
    </submittedName>
</protein>